<feature type="chain" id="PRO_5032992124" evidence="5">
    <location>
        <begin position="30"/>
        <end position="124"/>
    </location>
</feature>
<feature type="domain" description="Cytochrome c" evidence="6">
    <location>
        <begin position="30"/>
        <end position="124"/>
    </location>
</feature>
<organism evidence="7 8">
    <name type="scientific">Thiospirillum jenense</name>
    <dbReference type="NCBI Taxonomy" id="1653858"/>
    <lineage>
        <taxon>Bacteria</taxon>
        <taxon>Pseudomonadati</taxon>
        <taxon>Pseudomonadota</taxon>
        <taxon>Gammaproteobacteria</taxon>
        <taxon>Chromatiales</taxon>
        <taxon>Chromatiaceae</taxon>
        <taxon>Thiospirillum</taxon>
    </lineage>
</organism>
<dbReference type="AlphaFoldDB" id="A0A839HG74"/>
<dbReference type="Proteomes" id="UP000548632">
    <property type="component" value="Unassembled WGS sequence"/>
</dbReference>
<evidence type="ECO:0000313" key="8">
    <source>
        <dbReference type="Proteomes" id="UP000548632"/>
    </source>
</evidence>
<evidence type="ECO:0000256" key="1">
    <source>
        <dbReference type="ARBA" id="ARBA00022617"/>
    </source>
</evidence>
<dbReference type="InterPro" id="IPR036909">
    <property type="entry name" value="Cyt_c-like_dom_sf"/>
</dbReference>
<feature type="signal peptide" evidence="5">
    <location>
        <begin position="1"/>
        <end position="29"/>
    </location>
</feature>
<dbReference type="SUPFAM" id="SSF46626">
    <property type="entry name" value="Cytochrome c"/>
    <property type="match status" value="1"/>
</dbReference>
<keyword evidence="1 4" id="KW-0349">Heme</keyword>
<comment type="caution">
    <text evidence="7">The sequence shown here is derived from an EMBL/GenBank/DDBJ whole genome shotgun (WGS) entry which is preliminary data.</text>
</comment>
<dbReference type="GO" id="GO:0009055">
    <property type="term" value="F:electron transfer activity"/>
    <property type="evidence" value="ECO:0007669"/>
    <property type="project" value="InterPro"/>
</dbReference>
<accession>A0A839HG74</accession>
<dbReference type="GO" id="GO:0020037">
    <property type="term" value="F:heme binding"/>
    <property type="evidence" value="ECO:0007669"/>
    <property type="project" value="InterPro"/>
</dbReference>
<dbReference type="Pfam" id="PF09086">
    <property type="entry name" value="DUF1924"/>
    <property type="match status" value="1"/>
</dbReference>
<name>A0A839HG74_9GAMM</name>
<dbReference type="InterPro" id="IPR015170">
    <property type="entry name" value="DUF1924_SHP"/>
</dbReference>
<evidence type="ECO:0000256" key="5">
    <source>
        <dbReference type="SAM" id="SignalP"/>
    </source>
</evidence>
<proteinExistence type="predicted"/>
<keyword evidence="8" id="KW-1185">Reference proteome</keyword>
<dbReference type="EMBL" id="JABVCQ010000014">
    <property type="protein sequence ID" value="MBB1126148.1"/>
    <property type="molecule type" value="Genomic_DNA"/>
</dbReference>
<protein>
    <submittedName>
        <fullName evidence="7">DUF1924 domain-containing protein</fullName>
    </submittedName>
</protein>
<evidence type="ECO:0000256" key="2">
    <source>
        <dbReference type="ARBA" id="ARBA00022723"/>
    </source>
</evidence>
<evidence type="ECO:0000256" key="4">
    <source>
        <dbReference type="PROSITE-ProRule" id="PRU00433"/>
    </source>
</evidence>
<dbReference type="InterPro" id="IPR009056">
    <property type="entry name" value="Cyt_c-like_dom"/>
</dbReference>
<reference evidence="7 8" key="1">
    <citation type="journal article" date="2020" name="Arch. Microbiol.">
        <title>The genome sequence of the giant phototrophic gammaproteobacterium Thiospirillum jenense gives insight into its physiological properties and phylogenetic relationships.</title>
        <authorList>
            <person name="Imhoff J.F."/>
            <person name="Meyer T.E."/>
            <person name="Kyndt J.A."/>
        </authorList>
    </citation>
    <scope>NUCLEOTIDE SEQUENCE [LARGE SCALE GENOMIC DNA]</scope>
    <source>
        <strain evidence="7 8">DSM 216</strain>
    </source>
</reference>
<gene>
    <name evidence="7" type="ORF">HUK38_07880</name>
</gene>
<dbReference type="Gene3D" id="1.10.760.10">
    <property type="entry name" value="Cytochrome c-like domain"/>
    <property type="match status" value="1"/>
</dbReference>
<keyword evidence="2 4" id="KW-0479">Metal-binding</keyword>
<keyword evidence="5" id="KW-0732">Signal</keyword>
<sequence>MIPVNTTIRVVLLALAAATGAVNSNSVNAADAAAGQVLWNKTYSQTDGSVARSCTSCHGHDLTQSGRHIKTGKVIEPLAPSVNPQRLTDPAKIEKWLTRNCNWTLGRECTATEKADLISYIKTQ</sequence>
<evidence type="ECO:0000256" key="3">
    <source>
        <dbReference type="ARBA" id="ARBA00023004"/>
    </source>
</evidence>
<keyword evidence="3 4" id="KW-0408">Iron</keyword>
<dbReference type="GO" id="GO:0046872">
    <property type="term" value="F:metal ion binding"/>
    <property type="evidence" value="ECO:0007669"/>
    <property type="project" value="UniProtKB-KW"/>
</dbReference>
<dbReference type="PROSITE" id="PS51007">
    <property type="entry name" value="CYTC"/>
    <property type="match status" value="1"/>
</dbReference>
<evidence type="ECO:0000313" key="7">
    <source>
        <dbReference type="EMBL" id="MBB1126148.1"/>
    </source>
</evidence>
<evidence type="ECO:0000259" key="6">
    <source>
        <dbReference type="PROSITE" id="PS51007"/>
    </source>
</evidence>